<feature type="domain" description="VOC" evidence="1">
    <location>
        <begin position="5"/>
        <end position="124"/>
    </location>
</feature>
<dbReference type="EMBL" id="BMFJ01000001">
    <property type="protein sequence ID" value="GGE22193.1"/>
    <property type="molecule type" value="Genomic_DNA"/>
</dbReference>
<comment type="caution">
    <text evidence="2">The sequence shown here is derived from an EMBL/GenBank/DDBJ whole genome shotgun (WGS) entry which is preliminary data.</text>
</comment>
<name>A0A917A2J8_9RHOB</name>
<gene>
    <name evidence="2" type="ORF">GCM10011360_08340</name>
</gene>
<keyword evidence="3" id="KW-1185">Reference proteome</keyword>
<protein>
    <submittedName>
        <fullName evidence="2">Glyoxalase</fullName>
    </submittedName>
</protein>
<organism evidence="2 3">
    <name type="scientific">Primorskyibacter flagellatus</name>
    <dbReference type="NCBI Taxonomy" id="1387277"/>
    <lineage>
        <taxon>Bacteria</taxon>
        <taxon>Pseudomonadati</taxon>
        <taxon>Pseudomonadota</taxon>
        <taxon>Alphaproteobacteria</taxon>
        <taxon>Rhodobacterales</taxon>
        <taxon>Roseobacteraceae</taxon>
        <taxon>Primorskyibacter</taxon>
    </lineage>
</organism>
<evidence type="ECO:0000259" key="1">
    <source>
        <dbReference type="PROSITE" id="PS51819"/>
    </source>
</evidence>
<dbReference type="Proteomes" id="UP000612855">
    <property type="component" value="Unassembled WGS sequence"/>
</dbReference>
<dbReference type="Pfam" id="PF00903">
    <property type="entry name" value="Glyoxalase"/>
    <property type="match status" value="1"/>
</dbReference>
<dbReference type="AlphaFoldDB" id="A0A917A2J8"/>
<reference evidence="3" key="1">
    <citation type="journal article" date="2019" name="Int. J. Syst. Evol. Microbiol.">
        <title>The Global Catalogue of Microorganisms (GCM) 10K type strain sequencing project: providing services to taxonomists for standard genome sequencing and annotation.</title>
        <authorList>
            <consortium name="The Broad Institute Genomics Platform"/>
            <consortium name="The Broad Institute Genome Sequencing Center for Infectious Disease"/>
            <person name="Wu L."/>
            <person name="Ma J."/>
        </authorList>
    </citation>
    <scope>NUCLEOTIDE SEQUENCE [LARGE SCALE GENOMIC DNA]</scope>
    <source>
        <strain evidence="3">CGMCC 1.12664</strain>
    </source>
</reference>
<dbReference type="SUPFAM" id="SSF54593">
    <property type="entry name" value="Glyoxalase/Bleomycin resistance protein/Dihydroxybiphenyl dioxygenase"/>
    <property type="match status" value="1"/>
</dbReference>
<evidence type="ECO:0000313" key="2">
    <source>
        <dbReference type="EMBL" id="GGE22193.1"/>
    </source>
</evidence>
<dbReference type="PROSITE" id="PS51819">
    <property type="entry name" value="VOC"/>
    <property type="match status" value="1"/>
</dbReference>
<dbReference type="InterPro" id="IPR004360">
    <property type="entry name" value="Glyas_Fos-R_dOase_dom"/>
</dbReference>
<dbReference type="Gene3D" id="3.10.180.10">
    <property type="entry name" value="2,3-Dihydroxybiphenyl 1,2-Dioxygenase, domain 1"/>
    <property type="match status" value="1"/>
</dbReference>
<dbReference type="PANTHER" id="PTHR36437">
    <property type="entry name" value="GLYOXALASE/BLEOMYCIN RESISTANCE PROTEIN/DIOXYGENASE"/>
    <property type="match status" value="1"/>
</dbReference>
<dbReference type="InterPro" id="IPR037523">
    <property type="entry name" value="VOC_core"/>
</dbReference>
<sequence>MGLKRINFTDLPVADYQRALEFYRDTLGMGVQTDADYGPGGRWIFLTVPGAETMLHFVPSGQLTRPEGQPALYLVCDDADAEAARLKAAGVAIHSGPDDAPWDPTVRWVMIHDSEGNLVLLQSSQSEGA</sequence>
<dbReference type="RefSeq" id="WP_188476410.1">
    <property type="nucleotide sequence ID" value="NZ_BMFJ01000001.1"/>
</dbReference>
<evidence type="ECO:0000313" key="3">
    <source>
        <dbReference type="Proteomes" id="UP000612855"/>
    </source>
</evidence>
<proteinExistence type="predicted"/>
<dbReference type="PANTHER" id="PTHR36437:SF2">
    <property type="entry name" value="GLYOXALASE_BLEOMYCIN RESISTANCE PROTEIN_DIOXYGENASE"/>
    <property type="match status" value="1"/>
</dbReference>
<accession>A0A917A2J8</accession>
<dbReference type="InterPro" id="IPR029068">
    <property type="entry name" value="Glyas_Bleomycin-R_OHBP_Dase"/>
</dbReference>